<keyword evidence="1" id="KW-0812">Transmembrane</keyword>
<dbReference type="RefSeq" id="WP_199115433.1">
    <property type="nucleotide sequence ID" value="NZ_JAELVQ010000014.1"/>
</dbReference>
<dbReference type="PANTHER" id="PTHR37947">
    <property type="entry name" value="BLL2462 PROTEIN"/>
    <property type="match status" value="1"/>
</dbReference>
<evidence type="ECO:0000256" key="1">
    <source>
        <dbReference type="SAM" id="Phobius"/>
    </source>
</evidence>
<proteinExistence type="predicted"/>
<keyword evidence="3" id="KW-1185">Reference proteome</keyword>
<evidence type="ECO:0000313" key="3">
    <source>
        <dbReference type="Proteomes" id="UP000610931"/>
    </source>
</evidence>
<gene>
    <name evidence="2" type="ORF">JF259_11280</name>
</gene>
<dbReference type="Proteomes" id="UP000610931">
    <property type="component" value="Unassembled WGS sequence"/>
</dbReference>
<dbReference type="Gene3D" id="3.40.50.410">
    <property type="entry name" value="von Willebrand factor, type A domain"/>
    <property type="match status" value="1"/>
</dbReference>
<dbReference type="PANTHER" id="PTHR37947:SF1">
    <property type="entry name" value="BLL2462 PROTEIN"/>
    <property type="match status" value="1"/>
</dbReference>
<dbReference type="InterPro" id="IPR036465">
    <property type="entry name" value="vWFA_dom_sf"/>
</dbReference>
<dbReference type="SUPFAM" id="SSF53300">
    <property type="entry name" value="vWA-like"/>
    <property type="match status" value="1"/>
</dbReference>
<accession>A0A8J7II38</accession>
<keyword evidence="1" id="KW-0472">Membrane</keyword>
<sequence length="677" mass="77723">MQTETLLYVILAGIIALLLALFQYKSKRKSMSKLDMLFSFLRFITIFSVLLLLINPKFKHTTQVIEKPNLVIALDNSNSIKYLKQDTEAKSLVNQLLKDQKLQNKFNIELYAFGESVNKLDTITFSEKQTNIDKVFKQFLQVYKQTTSPTILITDGNQTYGSDYLFTSSDYKQPIYPIILGDTVNYTDLKIQQLNVNKYAYLKNKFPVEAILVFNGNETINSRFVVTNGNTTVYSEPVRFSKNNNSKVINFTLPANRVGVGNYSATVLPINNEKNTVNNSKNFAVEIIDQKTKIAIVSDFPHPDLGALKRSIESNEQRVVTFLSPKEAIDRLEDFQLLILNQPNNKFKKVYDVLNEQNKNRLVIIGTKTDLNFLNTIGKDYTFEITNQTEDYQAELNLSYTPFIIDDIDFESFPPLKSNFGSVSFSVPYQSILNKRVNNVSINIPLLATFENDSKREAVLLGENIWQWRAQSFLNSKTFNPFDDFIGKLVQYLASNKRRDRLSLEYESFYTGSSKIEIKAQFFDKNYVFDTRETLNITVTDNHSSQEKQFPLILKNNHYVADLSNLPPSEYSFIISAVNENISKSGNFQILEYNVEQQFLNANVTKLEQLATNSKGKSFFISDTKDLVNEILNDDRFVAIQKVNKNVIPLVDWKYLLALIALSLSAEWFLRKYNGLI</sequence>
<protein>
    <submittedName>
        <fullName evidence="2">VWA domain-containing protein</fullName>
    </submittedName>
</protein>
<feature type="transmembrane region" description="Helical" evidence="1">
    <location>
        <begin position="36"/>
        <end position="54"/>
    </location>
</feature>
<dbReference type="AlphaFoldDB" id="A0A8J7II38"/>
<evidence type="ECO:0000313" key="2">
    <source>
        <dbReference type="EMBL" id="MBJ6368671.1"/>
    </source>
</evidence>
<feature type="transmembrane region" description="Helical" evidence="1">
    <location>
        <begin position="6"/>
        <end position="24"/>
    </location>
</feature>
<dbReference type="EMBL" id="JAELVQ010000014">
    <property type="protein sequence ID" value="MBJ6368671.1"/>
    <property type="molecule type" value="Genomic_DNA"/>
</dbReference>
<organism evidence="2 3">
    <name type="scientific">Snuella sedimenti</name>
    <dbReference type="NCBI Taxonomy" id="2798802"/>
    <lineage>
        <taxon>Bacteria</taxon>
        <taxon>Pseudomonadati</taxon>
        <taxon>Bacteroidota</taxon>
        <taxon>Flavobacteriia</taxon>
        <taxon>Flavobacteriales</taxon>
        <taxon>Flavobacteriaceae</taxon>
        <taxon>Snuella</taxon>
    </lineage>
</organism>
<comment type="caution">
    <text evidence="2">The sequence shown here is derived from an EMBL/GenBank/DDBJ whole genome shotgun (WGS) entry which is preliminary data.</text>
</comment>
<reference evidence="2" key="1">
    <citation type="submission" date="2020-12" db="EMBL/GenBank/DDBJ databases">
        <title>Snuella sp. nov., isolated from sediment in Incheon.</title>
        <authorList>
            <person name="Kim W."/>
        </authorList>
    </citation>
    <scope>NUCLEOTIDE SEQUENCE</scope>
    <source>
        <strain evidence="2">CAU 1569</strain>
    </source>
</reference>
<keyword evidence="1" id="KW-1133">Transmembrane helix</keyword>
<name>A0A8J7II38_9FLAO</name>